<accession>A0A0A0IF10</accession>
<feature type="transmembrane region" description="Helical" evidence="7">
    <location>
        <begin position="264"/>
        <end position="287"/>
    </location>
</feature>
<feature type="domain" description="CstA N-terminal" evidence="8">
    <location>
        <begin position="7"/>
        <end position="160"/>
    </location>
</feature>
<feature type="transmembrane region" description="Helical" evidence="7">
    <location>
        <begin position="80"/>
        <end position="98"/>
    </location>
</feature>
<feature type="transmembrane region" description="Helical" evidence="7">
    <location>
        <begin position="129"/>
        <end position="154"/>
    </location>
</feature>
<keyword evidence="6 7" id="KW-0472">Membrane</keyword>
<feature type="transmembrane region" description="Helical" evidence="7">
    <location>
        <begin position="225"/>
        <end position="243"/>
    </location>
</feature>
<evidence type="ECO:0000313" key="10">
    <source>
        <dbReference type="Proteomes" id="UP000030014"/>
    </source>
</evidence>
<gene>
    <name evidence="9" type="ORF">Z955_04800</name>
</gene>
<evidence type="ECO:0000256" key="2">
    <source>
        <dbReference type="ARBA" id="ARBA00007755"/>
    </source>
</evidence>
<reference evidence="9 10" key="1">
    <citation type="submission" date="2014-01" db="EMBL/GenBank/DDBJ databases">
        <title>Plasmidome dynamics in the species complex Clostridium novyi sensu lato converts strains of independent lineages into distinctly different pathogens.</title>
        <authorList>
            <person name="Skarin H."/>
            <person name="Segerman B."/>
        </authorList>
    </citation>
    <scope>NUCLEOTIDE SEQUENCE [LARGE SCALE GENOMIC DNA]</scope>
    <source>
        <strain evidence="9 10">DC5</strain>
    </source>
</reference>
<dbReference type="Proteomes" id="UP000030014">
    <property type="component" value="Unassembled WGS sequence"/>
</dbReference>
<feature type="transmembrane region" description="Helical" evidence="7">
    <location>
        <begin position="6"/>
        <end position="22"/>
    </location>
</feature>
<dbReference type="GO" id="GO:0009267">
    <property type="term" value="P:cellular response to starvation"/>
    <property type="evidence" value="ECO:0007669"/>
    <property type="project" value="InterPro"/>
</dbReference>
<keyword evidence="5 7" id="KW-1133">Transmembrane helix</keyword>
<evidence type="ECO:0000256" key="4">
    <source>
        <dbReference type="ARBA" id="ARBA00022692"/>
    </source>
</evidence>
<feature type="transmembrane region" description="Helical" evidence="7">
    <location>
        <begin position="186"/>
        <end position="213"/>
    </location>
</feature>
<feature type="transmembrane region" description="Helical" evidence="7">
    <location>
        <begin position="54"/>
        <end position="74"/>
    </location>
</feature>
<comment type="similarity">
    <text evidence="2">Belongs to the peptide transporter carbon starvation (CstA) (TC 2.A.114) family.</text>
</comment>
<protein>
    <submittedName>
        <fullName evidence="9">Carbon starvation protein CstA</fullName>
    </submittedName>
</protein>
<feature type="transmembrane region" description="Helical" evidence="7">
    <location>
        <begin position="160"/>
        <end position="179"/>
    </location>
</feature>
<feature type="transmembrane region" description="Helical" evidence="7">
    <location>
        <begin position="384"/>
        <end position="404"/>
    </location>
</feature>
<evidence type="ECO:0000256" key="6">
    <source>
        <dbReference type="ARBA" id="ARBA00023136"/>
    </source>
</evidence>
<feature type="domain" description="CstA N-terminal" evidence="8">
    <location>
        <begin position="161"/>
        <end position="280"/>
    </location>
</feature>
<evidence type="ECO:0000313" key="9">
    <source>
        <dbReference type="EMBL" id="KGN00045.1"/>
    </source>
</evidence>
<keyword evidence="4 7" id="KW-0812">Transmembrane</keyword>
<evidence type="ECO:0000256" key="1">
    <source>
        <dbReference type="ARBA" id="ARBA00004651"/>
    </source>
</evidence>
<dbReference type="InterPro" id="IPR051605">
    <property type="entry name" value="CstA"/>
</dbReference>
<dbReference type="InterPro" id="IPR003706">
    <property type="entry name" value="CstA_N"/>
</dbReference>
<evidence type="ECO:0000256" key="5">
    <source>
        <dbReference type="ARBA" id="ARBA00022989"/>
    </source>
</evidence>
<dbReference type="RefSeq" id="WP_039259305.1">
    <property type="nucleotide sequence ID" value="NZ_JDRY01000025.1"/>
</dbReference>
<feature type="transmembrane region" description="Helical" evidence="7">
    <location>
        <begin position="317"/>
        <end position="338"/>
    </location>
</feature>
<dbReference type="AlphaFoldDB" id="A0A0A0IF10"/>
<keyword evidence="3" id="KW-1003">Cell membrane</keyword>
<proteinExistence type="inferred from homology"/>
<feature type="transmembrane region" description="Helical" evidence="7">
    <location>
        <begin position="436"/>
        <end position="459"/>
    </location>
</feature>
<organism evidence="9 10">
    <name type="scientific">Clostridium botulinum C/D str. DC5</name>
    <dbReference type="NCBI Taxonomy" id="1443128"/>
    <lineage>
        <taxon>Bacteria</taxon>
        <taxon>Bacillati</taxon>
        <taxon>Bacillota</taxon>
        <taxon>Clostridia</taxon>
        <taxon>Eubacteriales</taxon>
        <taxon>Clostridiaceae</taxon>
        <taxon>Clostridium</taxon>
    </lineage>
</organism>
<evidence type="ECO:0000259" key="8">
    <source>
        <dbReference type="Pfam" id="PF02554"/>
    </source>
</evidence>
<dbReference type="PANTHER" id="PTHR30252">
    <property type="entry name" value="INNER MEMBRANE PEPTIDE TRANSPORTER"/>
    <property type="match status" value="1"/>
</dbReference>
<comment type="subcellular location">
    <subcellularLocation>
        <location evidence="1">Cell membrane</location>
        <topology evidence="1">Multi-pass membrane protein</topology>
    </subcellularLocation>
</comment>
<dbReference type="GO" id="GO:0005886">
    <property type="term" value="C:plasma membrane"/>
    <property type="evidence" value="ECO:0007669"/>
    <property type="project" value="UniProtKB-SubCell"/>
</dbReference>
<name>A0A0A0IF10_CLOBO</name>
<evidence type="ECO:0000256" key="3">
    <source>
        <dbReference type="ARBA" id="ARBA00022475"/>
    </source>
</evidence>
<dbReference type="EMBL" id="JDRY01000025">
    <property type="protein sequence ID" value="KGN00045.1"/>
    <property type="molecule type" value="Genomic_DNA"/>
</dbReference>
<evidence type="ECO:0000256" key="7">
    <source>
        <dbReference type="SAM" id="Phobius"/>
    </source>
</evidence>
<feature type="transmembrane region" description="Helical" evidence="7">
    <location>
        <begin position="359"/>
        <end position="378"/>
    </location>
</feature>
<dbReference type="PANTHER" id="PTHR30252:SF4">
    <property type="entry name" value="CARBON STARVATION"/>
    <property type="match status" value="1"/>
</dbReference>
<dbReference type="Pfam" id="PF02554">
    <property type="entry name" value="CstA"/>
    <property type="match status" value="2"/>
</dbReference>
<comment type="caution">
    <text evidence="9">The sequence shown here is derived from an EMBL/GenBank/DDBJ whole genome shotgun (WGS) entry which is preliminary data.</text>
</comment>
<sequence length="476" mass="51767">MFSFLGGVLVLILGFIFYSKFVEKQLDVDKNRQTPAYSVNDGVDFIPMATWKAYLVQFLNIAGLGPVFGALMGALYGPVAFLWVIFGCILGGAVHDYVSGMISLEHRGISLSEIYGIYLGKNVQRVMRFLTIFFSIIVGVAFVSGPAALLAQIVPGSFGIKFWIGIIFIYYFIATILPIDVVIGNLYPVFGICLVVMALGVGGGIVCGGYNIPEIQLMNFHPKGVSMWPMMFVTIACGAISGFHATQSPMIARCLKNEKHGRHVFYGAMITEGIVGLIWVAAGLAFYNGVPGLESVLDKGGAAAAVFQITRGLLGSVGGFLAILGVVVCPITTGDTAFRGARLMLADILNYPQKSIKNRLVLAVPMFVVGVFLTFVKFPILWRYMGWLTQAFAMMTLWACSVYIYKKGKNYFIAIIPATFMTAVSVSYILQAPEGFRLSALFSNVVGIIVAVLFDLLFYKRVGKSNIKSCSLVNKI</sequence>
<feature type="transmembrane region" description="Helical" evidence="7">
    <location>
        <begin position="411"/>
        <end position="430"/>
    </location>
</feature>